<dbReference type="OrthoDB" id="4557882at2"/>
<keyword evidence="1" id="KW-0812">Transmembrane</keyword>
<dbReference type="EMBL" id="LOBU02000007">
    <property type="protein sequence ID" value="OKA09668.1"/>
    <property type="molecule type" value="Genomic_DNA"/>
</dbReference>
<evidence type="ECO:0000313" key="5">
    <source>
        <dbReference type="Proteomes" id="UP000186883"/>
    </source>
</evidence>
<accession>A0A154M7C1</accession>
<dbReference type="AlphaFoldDB" id="A0A154M7C1"/>
<sequence>MSRWRTTSRSNTAVRVIVGVGALFAFIELLYMVMVLAGANAGNGFFIFIQSLAGPLALFWPGLFPVNDPNFQVILDYGLAAAFWVILAGVIARIAAR</sequence>
<dbReference type="Proteomes" id="UP000186883">
    <property type="component" value="Unassembled WGS sequence"/>
</dbReference>
<dbReference type="RefSeq" id="WP_061981596.1">
    <property type="nucleotide sequence ID" value="NZ_FOPQ01000005.1"/>
</dbReference>
<organism evidence="2 4">
    <name type="scientific">Amycolatopsis regifaucium</name>
    <dbReference type="NCBI Taxonomy" id="546365"/>
    <lineage>
        <taxon>Bacteria</taxon>
        <taxon>Bacillati</taxon>
        <taxon>Actinomycetota</taxon>
        <taxon>Actinomycetes</taxon>
        <taxon>Pseudonocardiales</taxon>
        <taxon>Pseudonocardiaceae</taxon>
        <taxon>Amycolatopsis</taxon>
    </lineage>
</organism>
<dbReference type="EMBL" id="LQCI01000050">
    <property type="protein sequence ID" value="KZB80237.1"/>
    <property type="molecule type" value="Genomic_DNA"/>
</dbReference>
<reference evidence="3 5" key="2">
    <citation type="submission" date="2016-11" db="EMBL/GenBank/DDBJ databases">
        <title>Genome sequencing of Amycolatopsis regifaucium.</title>
        <authorList>
            <person name="Mayilraj S."/>
            <person name="Kaur N."/>
        </authorList>
    </citation>
    <scope>NUCLEOTIDE SEQUENCE [LARGE SCALE GENOMIC DNA]</scope>
    <source>
        <strain evidence="3 5">GY080</strain>
    </source>
</reference>
<evidence type="ECO:0000313" key="2">
    <source>
        <dbReference type="EMBL" id="KZB80237.1"/>
    </source>
</evidence>
<keyword evidence="1" id="KW-0472">Membrane</keyword>
<evidence type="ECO:0000313" key="3">
    <source>
        <dbReference type="EMBL" id="OKA09668.1"/>
    </source>
</evidence>
<evidence type="ECO:0000313" key="4">
    <source>
        <dbReference type="Proteomes" id="UP000076321"/>
    </source>
</evidence>
<name>A0A154M7C1_9PSEU</name>
<evidence type="ECO:0008006" key="6">
    <source>
        <dbReference type="Google" id="ProtNLM"/>
    </source>
</evidence>
<feature type="transmembrane region" description="Helical" evidence="1">
    <location>
        <begin position="12"/>
        <end position="39"/>
    </location>
</feature>
<dbReference type="Proteomes" id="UP000076321">
    <property type="component" value="Unassembled WGS sequence"/>
</dbReference>
<reference evidence="2 4" key="1">
    <citation type="submission" date="2015-12" db="EMBL/GenBank/DDBJ databases">
        <title>Amycolatopsis regifaucium genome sequencing and assembly.</title>
        <authorList>
            <person name="Mayilraj S."/>
        </authorList>
    </citation>
    <scope>NUCLEOTIDE SEQUENCE [LARGE SCALE GENOMIC DNA]</scope>
    <source>
        <strain evidence="2 4">GY080</strain>
    </source>
</reference>
<proteinExistence type="predicted"/>
<keyword evidence="5" id="KW-1185">Reference proteome</keyword>
<keyword evidence="1" id="KW-1133">Transmembrane helix</keyword>
<comment type="caution">
    <text evidence="2">The sequence shown here is derived from an EMBL/GenBank/DDBJ whole genome shotgun (WGS) entry which is preliminary data.</text>
</comment>
<protein>
    <recommendedName>
        <fullName evidence="6">YggT family protein</fullName>
    </recommendedName>
</protein>
<feature type="transmembrane region" description="Helical" evidence="1">
    <location>
        <begin position="45"/>
        <end position="66"/>
    </location>
</feature>
<evidence type="ECO:0000256" key="1">
    <source>
        <dbReference type="SAM" id="Phobius"/>
    </source>
</evidence>
<feature type="transmembrane region" description="Helical" evidence="1">
    <location>
        <begin position="73"/>
        <end position="96"/>
    </location>
</feature>
<gene>
    <name evidence="3" type="ORF">ATP06_0208395</name>
    <name evidence="2" type="ORF">AVL48_14155</name>
</gene>